<organism evidence="5 6">
    <name type="scientific">Paenibacillus oceani</name>
    <dbReference type="NCBI Taxonomy" id="2772510"/>
    <lineage>
        <taxon>Bacteria</taxon>
        <taxon>Bacillati</taxon>
        <taxon>Bacillota</taxon>
        <taxon>Bacilli</taxon>
        <taxon>Bacillales</taxon>
        <taxon>Paenibacillaceae</taxon>
        <taxon>Paenibacillus</taxon>
    </lineage>
</organism>
<evidence type="ECO:0000313" key="5">
    <source>
        <dbReference type="EMBL" id="MBD2866079.1"/>
    </source>
</evidence>
<dbReference type="Gene3D" id="2.60.120.260">
    <property type="entry name" value="Galactose-binding domain-like"/>
    <property type="match status" value="1"/>
</dbReference>
<gene>
    <name evidence="5" type="ORF">IDH45_29250</name>
</gene>
<evidence type="ECO:0000259" key="3">
    <source>
        <dbReference type="Pfam" id="PF02836"/>
    </source>
</evidence>
<dbReference type="InterPro" id="IPR054593">
    <property type="entry name" value="Beta-mannosidase-like_N2"/>
</dbReference>
<dbReference type="SUPFAM" id="SSF51445">
    <property type="entry name" value="(Trans)glycosidases"/>
    <property type="match status" value="1"/>
</dbReference>
<dbReference type="Gene3D" id="3.20.20.80">
    <property type="entry name" value="Glycosidases"/>
    <property type="match status" value="1"/>
</dbReference>
<dbReference type="Proteomes" id="UP000639396">
    <property type="component" value="Unassembled WGS sequence"/>
</dbReference>
<dbReference type="InterPro" id="IPR017853">
    <property type="entry name" value="GH"/>
</dbReference>
<dbReference type="InterPro" id="IPR051913">
    <property type="entry name" value="GH2_Domain-Containing"/>
</dbReference>
<evidence type="ECO:0000256" key="2">
    <source>
        <dbReference type="ARBA" id="ARBA00022801"/>
    </source>
</evidence>
<keyword evidence="6" id="KW-1185">Reference proteome</keyword>
<dbReference type="GO" id="GO:0004553">
    <property type="term" value="F:hydrolase activity, hydrolyzing O-glycosyl compounds"/>
    <property type="evidence" value="ECO:0007669"/>
    <property type="project" value="InterPro"/>
</dbReference>
<dbReference type="PANTHER" id="PTHR42732">
    <property type="entry name" value="BETA-GALACTOSIDASE"/>
    <property type="match status" value="1"/>
</dbReference>
<evidence type="ECO:0000313" key="6">
    <source>
        <dbReference type="Proteomes" id="UP000639396"/>
    </source>
</evidence>
<reference evidence="5" key="1">
    <citation type="submission" date="2020-09" db="EMBL/GenBank/DDBJ databases">
        <title>A novel bacterium of genus Paenibacillus, isolated from South China Sea.</title>
        <authorList>
            <person name="Huang H."/>
            <person name="Mo K."/>
            <person name="Hu Y."/>
        </authorList>
    </citation>
    <scope>NUCLEOTIDE SEQUENCE</scope>
    <source>
        <strain evidence="5">IB182363</strain>
    </source>
</reference>
<feature type="domain" description="Glycoside hydrolase family 2 catalytic" evidence="3">
    <location>
        <begin position="546"/>
        <end position="696"/>
    </location>
</feature>
<dbReference type="Gene3D" id="2.60.40.10">
    <property type="entry name" value="Immunoglobulins"/>
    <property type="match status" value="1"/>
</dbReference>
<accession>A0A927CEN0</accession>
<evidence type="ECO:0008006" key="7">
    <source>
        <dbReference type="Google" id="ProtNLM"/>
    </source>
</evidence>
<evidence type="ECO:0000256" key="1">
    <source>
        <dbReference type="ARBA" id="ARBA00007401"/>
    </source>
</evidence>
<name>A0A927CEN0_9BACL</name>
<proteinExistence type="inferred from homology"/>
<dbReference type="Pfam" id="PF02836">
    <property type="entry name" value="Glyco_hydro_2_C"/>
    <property type="match status" value="1"/>
</dbReference>
<dbReference type="RefSeq" id="WP_190931700.1">
    <property type="nucleotide sequence ID" value="NZ_JACXJA010000052.1"/>
</dbReference>
<dbReference type="GO" id="GO:0005975">
    <property type="term" value="P:carbohydrate metabolic process"/>
    <property type="evidence" value="ECO:0007669"/>
    <property type="project" value="InterPro"/>
</dbReference>
<dbReference type="SUPFAM" id="SSF49785">
    <property type="entry name" value="Galactose-binding domain-like"/>
    <property type="match status" value="1"/>
</dbReference>
<dbReference type="InterPro" id="IPR008979">
    <property type="entry name" value="Galactose-bd-like_sf"/>
</dbReference>
<comment type="similarity">
    <text evidence="1">Belongs to the glycosyl hydrolase 2 family.</text>
</comment>
<dbReference type="EMBL" id="JACXJA010000052">
    <property type="protein sequence ID" value="MBD2866079.1"/>
    <property type="molecule type" value="Genomic_DNA"/>
</dbReference>
<dbReference type="Pfam" id="PF22666">
    <property type="entry name" value="Glyco_hydro_2_N2"/>
    <property type="match status" value="1"/>
</dbReference>
<feature type="domain" description="Beta-mannosidase-like galactose-binding" evidence="4">
    <location>
        <begin position="329"/>
        <end position="393"/>
    </location>
</feature>
<dbReference type="PANTHER" id="PTHR42732:SF1">
    <property type="entry name" value="BETA-MANNOSIDASE"/>
    <property type="match status" value="1"/>
</dbReference>
<sequence length="809" mass="92637">MKKHFATYEYVYYDGQKRSDSSTDFSGPDSVLDTEQRVAFLASYAKQAQAWFDDHDLAKSVVPQQELQDAVNRLKPRPTTAIRKQTELTDLAYTTVGGERPGWKLYGTGASVEDGQLVLYDGDIAPVSCAKYVLAEAAPVTNVSFEIWIDPAFQSEVSEHHYYSSIGRSFELRFDTLYAVKIKWLATGHRKTYGNNMWHPRMGDAGTYTPGEWMQVSIQLDWQQQTYTVQFGEHDAMEPIPFPCPCEQLNNMFFDGGMHPGAPWRIRGLRLCRSGVENGDRYEDVVMEQSVAAIDTIWNQPGYDDSAWSRTDLPCAVGGFRERDKPLLLRKTFTVEANKRVLLVIDSLDPHGDIWINGTLVQEQKHFLQARIDITDVVASDGPNTLAIQVYPRAPEIYYPWHRNTDVYHGWFAGRMRIEQTGSCVISEPVVRTRSVNGNRLADIEIETQVAHGGAHTFRGKLRVKARRWFPSECAWEELHQQPVVIEAGERTKLSSRFRMAADYWDVDQPVLYQFSLQLFDREGAPIDDETVVTGIRTIDQQGGAVRLNGKPIMLNGALLMQFLPPFEEIPINHVCPSTEQIAWQMMMIQRMNGNTARLHMLGYGSNDPRYGEVCDQLGVMLIWTTRMIDTLETCVYEEGWKPKEAYRSQIQQVINHPSIVMWEGSNEFHGNLAQVDRMYDAYVDLFADLDPTRLLSPCSHLYYGGGLYGDRHQYYNDDGTMDQDGNPVQSSHGWTSPHVVRSCHPYVMLNGYGQTWDQLRKQDWRWQEELLTSKKHAYLVTEFAVTGDPNWQFQKNEAWHHVPSYEKP</sequence>
<comment type="caution">
    <text evidence="5">The sequence shown here is derived from an EMBL/GenBank/DDBJ whole genome shotgun (WGS) entry which is preliminary data.</text>
</comment>
<evidence type="ECO:0000259" key="4">
    <source>
        <dbReference type="Pfam" id="PF22666"/>
    </source>
</evidence>
<dbReference type="InterPro" id="IPR013783">
    <property type="entry name" value="Ig-like_fold"/>
</dbReference>
<dbReference type="AlphaFoldDB" id="A0A927CEN0"/>
<protein>
    <recommendedName>
        <fullName evidence="7">Beta-galactosidase</fullName>
    </recommendedName>
</protein>
<dbReference type="InterPro" id="IPR006103">
    <property type="entry name" value="Glyco_hydro_2_cat"/>
</dbReference>
<keyword evidence="2" id="KW-0378">Hydrolase</keyword>